<reference evidence="3" key="1">
    <citation type="journal article" date="2019" name="Int. J. Syst. Evol. Microbiol.">
        <title>The Global Catalogue of Microorganisms (GCM) 10K type strain sequencing project: providing services to taxonomists for standard genome sequencing and annotation.</title>
        <authorList>
            <consortium name="The Broad Institute Genomics Platform"/>
            <consortium name="The Broad Institute Genome Sequencing Center for Infectious Disease"/>
            <person name="Wu L."/>
            <person name="Ma J."/>
        </authorList>
    </citation>
    <scope>NUCLEOTIDE SEQUENCE [LARGE SCALE GENOMIC DNA]</scope>
    <source>
        <strain evidence="3">NBRC 103632</strain>
    </source>
</reference>
<dbReference type="Proteomes" id="UP001157440">
    <property type="component" value="Unassembled WGS sequence"/>
</dbReference>
<protein>
    <submittedName>
        <fullName evidence="2">IS200/IS605 family transposase</fullName>
    </submittedName>
</protein>
<dbReference type="SUPFAM" id="SSF143422">
    <property type="entry name" value="Transposase IS200-like"/>
    <property type="match status" value="1"/>
</dbReference>
<evidence type="ECO:0000313" key="2">
    <source>
        <dbReference type="EMBL" id="GLS69932.1"/>
    </source>
</evidence>
<evidence type="ECO:0000259" key="1">
    <source>
        <dbReference type="SMART" id="SM01321"/>
    </source>
</evidence>
<dbReference type="Gene3D" id="3.30.70.1290">
    <property type="entry name" value="Transposase IS200-like"/>
    <property type="match status" value="1"/>
</dbReference>
<dbReference type="GO" id="GO:0006313">
    <property type="term" value="P:DNA transposition"/>
    <property type="evidence" value="ECO:0007669"/>
    <property type="project" value="InterPro"/>
</dbReference>
<sequence>MSRYRRNAGATFSLKYHLVWCPKYRRKVLVAPYDMRLKEIIAEVAAEAEMIVHAVEVMPDHVHLFVEADPTLAVAGIVNRFKGRSSRLMRREFPALRSRLPTLWSRSYYAGSVGHVSAKVVEAYIAAQKGM</sequence>
<name>A0AA37TGY7_9HYPH</name>
<proteinExistence type="predicted"/>
<dbReference type="Pfam" id="PF01797">
    <property type="entry name" value="Y1_Tnp"/>
    <property type="match status" value="1"/>
</dbReference>
<dbReference type="PANTHER" id="PTHR33360:SF2">
    <property type="entry name" value="TRANSPOSASE FOR INSERTION SEQUENCE ELEMENT IS200"/>
    <property type="match status" value="1"/>
</dbReference>
<keyword evidence="3" id="KW-1185">Reference proteome</keyword>
<dbReference type="AlphaFoldDB" id="A0AA37TGY7"/>
<dbReference type="InterPro" id="IPR036515">
    <property type="entry name" value="Transposase_17_sf"/>
</dbReference>
<dbReference type="EMBL" id="BSPL01000013">
    <property type="protein sequence ID" value="GLS69932.1"/>
    <property type="molecule type" value="Genomic_DNA"/>
</dbReference>
<dbReference type="PANTHER" id="PTHR33360">
    <property type="entry name" value="TRANSPOSASE FOR INSERTION SEQUENCE ELEMENT IS200"/>
    <property type="match status" value="1"/>
</dbReference>
<comment type="caution">
    <text evidence="2">The sequence shown here is derived from an EMBL/GenBank/DDBJ whole genome shotgun (WGS) entry which is preliminary data.</text>
</comment>
<evidence type="ECO:0000313" key="3">
    <source>
        <dbReference type="Proteomes" id="UP001157440"/>
    </source>
</evidence>
<dbReference type="RefSeq" id="WP_238197243.1">
    <property type="nucleotide sequence ID" value="NZ_BPQZ01000017.1"/>
</dbReference>
<dbReference type="GO" id="GO:0003677">
    <property type="term" value="F:DNA binding"/>
    <property type="evidence" value="ECO:0007669"/>
    <property type="project" value="InterPro"/>
</dbReference>
<dbReference type="InterPro" id="IPR002686">
    <property type="entry name" value="Transposase_17"/>
</dbReference>
<feature type="domain" description="Transposase IS200-like" evidence="1">
    <location>
        <begin position="11"/>
        <end position="128"/>
    </location>
</feature>
<gene>
    <name evidence="2" type="ORF">GCM10007890_19450</name>
</gene>
<dbReference type="GO" id="GO:0004803">
    <property type="term" value="F:transposase activity"/>
    <property type="evidence" value="ECO:0007669"/>
    <property type="project" value="InterPro"/>
</dbReference>
<dbReference type="SMART" id="SM01321">
    <property type="entry name" value="Y1_Tnp"/>
    <property type="match status" value="1"/>
</dbReference>
<organism evidence="2 3">
    <name type="scientific">Methylobacterium tardum</name>
    <dbReference type="NCBI Taxonomy" id="374432"/>
    <lineage>
        <taxon>Bacteria</taxon>
        <taxon>Pseudomonadati</taxon>
        <taxon>Pseudomonadota</taxon>
        <taxon>Alphaproteobacteria</taxon>
        <taxon>Hyphomicrobiales</taxon>
        <taxon>Methylobacteriaceae</taxon>
        <taxon>Methylobacterium</taxon>
    </lineage>
</organism>
<dbReference type="NCBIfam" id="NF033573">
    <property type="entry name" value="transpos_IS200"/>
    <property type="match status" value="1"/>
</dbReference>
<accession>A0AA37TGY7</accession>